<reference evidence="4 5" key="1">
    <citation type="submission" date="2017-03" db="EMBL/GenBank/DDBJ databases">
        <title>Genome sequence of Geothermobacter sp. EPR-M, Deep-Sea Iron Reducer.</title>
        <authorList>
            <person name="Tully B."/>
            <person name="Savalia P."/>
            <person name="Abuyen K."/>
            <person name="Baughan C."/>
            <person name="Romero E."/>
            <person name="Ronkowski C."/>
            <person name="Torres B."/>
            <person name="Tremblay J."/>
            <person name="Trujillo A."/>
            <person name="Tyler M."/>
            <person name="Perez-Rodriguez I."/>
            <person name="Amend J."/>
        </authorList>
    </citation>
    <scope>NUCLEOTIDE SEQUENCE [LARGE SCALE GENOMIC DNA]</scope>
    <source>
        <strain evidence="4 5">EPR-M</strain>
    </source>
</reference>
<feature type="domain" description="ASPIC/UnbV" evidence="3">
    <location>
        <begin position="425"/>
        <end position="493"/>
    </location>
</feature>
<comment type="caution">
    <text evidence="4">The sequence shown here is derived from an EMBL/GenBank/DDBJ whole genome shotgun (WGS) entry which is preliminary data.</text>
</comment>
<dbReference type="Gene3D" id="2.130.10.130">
    <property type="entry name" value="Integrin alpha, N-terminal"/>
    <property type="match status" value="2"/>
</dbReference>
<evidence type="ECO:0000256" key="2">
    <source>
        <dbReference type="SAM" id="SignalP"/>
    </source>
</evidence>
<keyword evidence="5" id="KW-1185">Reference proteome</keyword>
<dbReference type="AlphaFoldDB" id="A0A1X0YB95"/>
<dbReference type="SUPFAM" id="SSF69318">
    <property type="entry name" value="Integrin alpha N-terminal domain"/>
    <property type="match status" value="1"/>
</dbReference>
<feature type="signal peptide" evidence="2">
    <location>
        <begin position="1"/>
        <end position="36"/>
    </location>
</feature>
<dbReference type="Pfam" id="PF13517">
    <property type="entry name" value="FG-GAP_3"/>
    <property type="match status" value="4"/>
</dbReference>
<name>A0A1X0YB95_9BACT</name>
<dbReference type="InterPro" id="IPR028994">
    <property type="entry name" value="Integrin_alpha_N"/>
</dbReference>
<evidence type="ECO:0000313" key="4">
    <source>
        <dbReference type="EMBL" id="ORJ62369.1"/>
    </source>
</evidence>
<dbReference type="PANTHER" id="PTHR16026:SF0">
    <property type="entry name" value="CARTILAGE ACIDIC PROTEIN 1"/>
    <property type="match status" value="1"/>
</dbReference>
<dbReference type="Proteomes" id="UP000193136">
    <property type="component" value="Unassembled WGS sequence"/>
</dbReference>
<protein>
    <recommendedName>
        <fullName evidence="3">ASPIC/UnbV domain-containing protein</fullName>
    </recommendedName>
</protein>
<dbReference type="OrthoDB" id="5287961at2"/>
<dbReference type="InterPro" id="IPR027039">
    <property type="entry name" value="Crtac1"/>
</dbReference>
<dbReference type="PANTHER" id="PTHR16026">
    <property type="entry name" value="CARTILAGE ACIDIC PROTEIN 1"/>
    <property type="match status" value="1"/>
</dbReference>
<evidence type="ECO:0000256" key="1">
    <source>
        <dbReference type="ARBA" id="ARBA00022729"/>
    </source>
</evidence>
<sequence>MKTDLSVKRRGSMCKKTLCMLLASVMVLFGAGLSMAQEFSDISATAGVADAGFGKGVAFADINNDGLVDLYVSNKGGANKLYLNKGNGKFEDITARAGEGLDYPGFAMGSVFGDYNNDGFEDLYLATGGRYEIEANRLFRNNGDGTFTDVTNEAGVGLKAFTYAASFVDYDNDGNLDIYCANYGVGAKNILYHNNGDGTFSDVTDVAGVGDRSWSWMAVWADVNNDNFVDLYVVNGQYPVGEPNRLYMNNGDGTFKEVAKSAGVADPNWGLGAAFADIDKDGDQDLFVSNYVGPNNLYLNDGKGHFTMASEKIASTHEGWGKGPTFGDVDHDGDLDLYEGDCKLANQLYLNDGKGNFHNVADQQPVLKCETVRTKGTAFADIDNDGDLDLYVINWGAENRLYLNNQNDNNWLKVKVTGTISSKDAYGTKVTVFETGKTRLEGMQEIRSATGFCAQSPKVAHFGLDASKRYDVVATFPSGIQARLDNLKTGQTVELIEPSVVEQKQLASIDK</sequence>
<evidence type="ECO:0000313" key="5">
    <source>
        <dbReference type="Proteomes" id="UP000193136"/>
    </source>
</evidence>
<feature type="chain" id="PRO_5012823495" description="ASPIC/UnbV domain-containing protein" evidence="2">
    <location>
        <begin position="37"/>
        <end position="511"/>
    </location>
</feature>
<dbReference type="InterPro" id="IPR013517">
    <property type="entry name" value="FG-GAP"/>
</dbReference>
<dbReference type="STRING" id="1969733.B5V00_03525"/>
<dbReference type="EMBL" id="NAAD01000003">
    <property type="protein sequence ID" value="ORJ62369.1"/>
    <property type="molecule type" value="Genomic_DNA"/>
</dbReference>
<dbReference type="Pfam" id="PF07593">
    <property type="entry name" value="UnbV_ASPIC"/>
    <property type="match status" value="1"/>
</dbReference>
<keyword evidence="1 2" id="KW-0732">Signal</keyword>
<organism evidence="4 5">
    <name type="scientific">Geothermobacter hydrogeniphilus</name>
    <dbReference type="NCBI Taxonomy" id="1969733"/>
    <lineage>
        <taxon>Bacteria</taxon>
        <taxon>Pseudomonadati</taxon>
        <taxon>Thermodesulfobacteriota</taxon>
        <taxon>Desulfuromonadia</taxon>
        <taxon>Desulfuromonadales</taxon>
        <taxon>Geothermobacteraceae</taxon>
        <taxon>Geothermobacter</taxon>
    </lineage>
</organism>
<gene>
    <name evidence="4" type="ORF">B5V00_03525</name>
</gene>
<proteinExistence type="predicted"/>
<evidence type="ECO:0000259" key="3">
    <source>
        <dbReference type="Pfam" id="PF07593"/>
    </source>
</evidence>
<accession>A0A1X0YB95</accession>
<dbReference type="InterPro" id="IPR011519">
    <property type="entry name" value="UnbV_ASPIC"/>
</dbReference>